<dbReference type="GO" id="GO:0005737">
    <property type="term" value="C:cytoplasm"/>
    <property type="evidence" value="ECO:0007669"/>
    <property type="project" value="UniProtKB-ARBA"/>
</dbReference>
<dbReference type="PANTHER" id="PTHR43853:SF3">
    <property type="entry name" value="ACETYL-COA C-ACETYLTRANSFERASE YHFS-RELATED"/>
    <property type="match status" value="1"/>
</dbReference>
<keyword evidence="2 4" id="KW-0808">Transferase</keyword>
<dbReference type="InterPro" id="IPR050215">
    <property type="entry name" value="Thiolase-like_sf_Thiolase"/>
</dbReference>
<evidence type="ECO:0000256" key="1">
    <source>
        <dbReference type="ARBA" id="ARBA00010982"/>
    </source>
</evidence>
<dbReference type="Pfam" id="PF00108">
    <property type="entry name" value="Thiolase_N"/>
    <property type="match status" value="1"/>
</dbReference>
<evidence type="ECO:0000256" key="3">
    <source>
        <dbReference type="ARBA" id="ARBA00023315"/>
    </source>
</evidence>
<dbReference type="InterPro" id="IPR020617">
    <property type="entry name" value="Thiolase_C"/>
</dbReference>
<dbReference type="Pfam" id="PF02803">
    <property type="entry name" value="Thiolase_C"/>
    <property type="match status" value="1"/>
</dbReference>
<accession>A0A921FWM3</accession>
<dbReference type="EMBL" id="DYWT01000056">
    <property type="protein sequence ID" value="HJF30819.1"/>
    <property type="molecule type" value="Genomic_DNA"/>
</dbReference>
<dbReference type="GO" id="GO:0003988">
    <property type="term" value="F:acetyl-CoA C-acyltransferase activity"/>
    <property type="evidence" value="ECO:0007669"/>
    <property type="project" value="TreeGrafter"/>
</dbReference>
<reference evidence="8" key="1">
    <citation type="journal article" date="2021" name="PeerJ">
        <title>Extensive microbial diversity within the chicken gut microbiome revealed by metagenomics and culture.</title>
        <authorList>
            <person name="Gilroy R."/>
            <person name="Ravi A."/>
            <person name="Getino M."/>
            <person name="Pursley I."/>
            <person name="Horton D.L."/>
            <person name="Alikhan N.F."/>
            <person name="Baker D."/>
            <person name="Gharbi K."/>
            <person name="Hall N."/>
            <person name="Watson M."/>
            <person name="Adriaenssens E.M."/>
            <person name="Foster-Nyarko E."/>
            <person name="Jarju S."/>
            <person name="Secka A."/>
            <person name="Antonio M."/>
            <person name="Oren A."/>
            <person name="Chaudhuri R.R."/>
            <person name="La Ragione R."/>
            <person name="Hildebrand F."/>
            <person name="Pallen M.J."/>
        </authorList>
    </citation>
    <scope>NUCLEOTIDE SEQUENCE</scope>
    <source>
        <strain evidence="8">CHK171-7178</strain>
    </source>
</reference>
<dbReference type="InterPro" id="IPR002155">
    <property type="entry name" value="Thiolase"/>
</dbReference>
<evidence type="ECO:0000256" key="5">
    <source>
        <dbReference type="SAM" id="Phobius"/>
    </source>
</evidence>
<dbReference type="AlphaFoldDB" id="A0A921FWM3"/>
<dbReference type="GO" id="GO:0010124">
    <property type="term" value="P:phenylacetate catabolic process"/>
    <property type="evidence" value="ECO:0007669"/>
    <property type="project" value="TreeGrafter"/>
</dbReference>
<dbReference type="GO" id="GO:0006635">
    <property type="term" value="P:fatty acid beta-oxidation"/>
    <property type="evidence" value="ECO:0007669"/>
    <property type="project" value="TreeGrafter"/>
</dbReference>
<keyword evidence="3 4" id="KW-0012">Acyltransferase</keyword>
<dbReference type="InterPro" id="IPR020616">
    <property type="entry name" value="Thiolase_N"/>
</dbReference>
<evidence type="ECO:0000256" key="2">
    <source>
        <dbReference type="ARBA" id="ARBA00022679"/>
    </source>
</evidence>
<feature type="domain" description="Thiolase C-terminal" evidence="7">
    <location>
        <begin position="241"/>
        <end position="362"/>
    </location>
</feature>
<feature type="transmembrane region" description="Helical" evidence="5">
    <location>
        <begin position="344"/>
        <end position="361"/>
    </location>
</feature>
<dbReference type="NCBIfam" id="NF005212">
    <property type="entry name" value="PRK06690.1"/>
    <property type="match status" value="1"/>
</dbReference>
<keyword evidence="5" id="KW-1133">Transmembrane helix</keyword>
<proteinExistence type="inferred from homology"/>
<evidence type="ECO:0000259" key="7">
    <source>
        <dbReference type="Pfam" id="PF02803"/>
    </source>
</evidence>
<comment type="similarity">
    <text evidence="1 4">Belongs to the thiolase-like superfamily. Thiolase family.</text>
</comment>
<dbReference type="CDD" id="cd00751">
    <property type="entry name" value="thiolase"/>
    <property type="match status" value="1"/>
</dbReference>
<keyword evidence="5" id="KW-0472">Membrane</keyword>
<dbReference type="SUPFAM" id="SSF53901">
    <property type="entry name" value="Thiolase-like"/>
    <property type="match status" value="1"/>
</dbReference>
<dbReference type="Gene3D" id="3.40.47.10">
    <property type="match status" value="2"/>
</dbReference>
<protein>
    <submittedName>
        <fullName evidence="8">Acetyl-CoA C-acyltransferase</fullName>
    </submittedName>
</protein>
<dbReference type="NCBIfam" id="TIGR01930">
    <property type="entry name" value="AcCoA-C-Actrans"/>
    <property type="match status" value="1"/>
</dbReference>
<evidence type="ECO:0000256" key="4">
    <source>
        <dbReference type="RuleBase" id="RU003557"/>
    </source>
</evidence>
<keyword evidence="5" id="KW-0812">Transmembrane</keyword>
<sequence length="365" mass="39331">MKRAVVVQAKRTPIGKKGGTFRDIEPHILAAPLLRELSTGITSEIDEIIFGNVVGPGGNIARLTALESELPLSVTGMTIDRQCSAGLEAIRTACHFIQGKAGSCYIAGGMESASTSPFPGRARFSPDRLGDPDMGVAAENVAQKYGITKKMQDDYALLSYKRSWNSFREGLYQPEIVEVGEMNIDECFYKERDLEKLLKRAKPIFCKEAGTVTAANSCGINDGAAAVLVMEEKLAKEHNMKPVLQFADSIVSGVHPDYPGISPVRAIHSLLNRNGLSIKDIDLFEINEAFASKIVACAQELSIPYEKLNVSGGALTTGHPYGASGAILVTRLFYEVQRRKGMKYVLASIGSAGGVGLAVLFEVTE</sequence>
<feature type="domain" description="Thiolase N-terminal" evidence="6">
    <location>
        <begin position="5"/>
        <end position="232"/>
    </location>
</feature>
<comment type="caution">
    <text evidence="8">The sequence shown here is derived from an EMBL/GenBank/DDBJ whole genome shotgun (WGS) entry which is preliminary data.</text>
</comment>
<reference evidence="8" key="2">
    <citation type="submission" date="2021-09" db="EMBL/GenBank/DDBJ databases">
        <authorList>
            <person name="Gilroy R."/>
        </authorList>
    </citation>
    <scope>NUCLEOTIDE SEQUENCE</scope>
    <source>
        <strain evidence="8">CHK171-7178</strain>
    </source>
</reference>
<dbReference type="Proteomes" id="UP000698173">
    <property type="component" value="Unassembled WGS sequence"/>
</dbReference>
<evidence type="ECO:0000313" key="8">
    <source>
        <dbReference type="EMBL" id="HJF30819.1"/>
    </source>
</evidence>
<evidence type="ECO:0000313" key="9">
    <source>
        <dbReference type="Proteomes" id="UP000698173"/>
    </source>
</evidence>
<gene>
    <name evidence="8" type="ORF">K8V56_03440</name>
</gene>
<dbReference type="InterPro" id="IPR016039">
    <property type="entry name" value="Thiolase-like"/>
</dbReference>
<name>A0A921FWM3_SPOPS</name>
<dbReference type="PIRSF" id="PIRSF000429">
    <property type="entry name" value="Ac-CoA_Ac_transf"/>
    <property type="match status" value="1"/>
</dbReference>
<organism evidence="8 9">
    <name type="scientific">Sporosarcina psychrophila</name>
    <name type="common">Bacillus psychrophilus</name>
    <dbReference type="NCBI Taxonomy" id="1476"/>
    <lineage>
        <taxon>Bacteria</taxon>
        <taxon>Bacillati</taxon>
        <taxon>Bacillota</taxon>
        <taxon>Bacilli</taxon>
        <taxon>Bacillales</taxon>
        <taxon>Caryophanaceae</taxon>
        <taxon>Sporosarcina</taxon>
    </lineage>
</organism>
<dbReference type="PANTHER" id="PTHR43853">
    <property type="entry name" value="3-KETOACYL-COA THIOLASE, PEROXISOMAL"/>
    <property type="match status" value="1"/>
</dbReference>
<evidence type="ECO:0000259" key="6">
    <source>
        <dbReference type="Pfam" id="PF00108"/>
    </source>
</evidence>